<keyword evidence="2" id="KW-0808">Transferase</keyword>
<name>W4VAF6_9FIRM</name>
<proteinExistence type="predicted"/>
<dbReference type="Proteomes" id="UP000019109">
    <property type="component" value="Unassembled WGS sequence"/>
</dbReference>
<sequence>MEKRDFSSIIRKDREEHKSKKFEGTFLEYLDIVKENPEITMLAHQRMYQLITEPGVTVIRTDENPRLRRIYGNDVIKNINFLMMSFSESIKQS</sequence>
<reference evidence="2" key="1">
    <citation type="journal article" date="2014" name="Genome Announc.">
        <title>Draft Genome Sequence of Clostridium straminisolvens Strain JCM 21531T, Isolated from a Cellulose-Degrading Bacterial Community.</title>
        <authorList>
            <person name="Yuki M."/>
            <person name="Oshima K."/>
            <person name="Suda W."/>
            <person name="Sakamoto M."/>
            <person name="Kitamura K."/>
            <person name="Iida T."/>
            <person name="Hattori M."/>
            <person name="Ohkuma M."/>
        </authorList>
    </citation>
    <scope>NUCLEOTIDE SEQUENCE [LARGE SCALE GENOMIC DNA]</scope>
    <source>
        <strain evidence="2">JCM 21531</strain>
    </source>
</reference>
<dbReference type="InterPro" id="IPR013153">
    <property type="entry name" value="Prk_AAA"/>
</dbReference>
<dbReference type="Pfam" id="PF08298">
    <property type="entry name" value="AAA_PrkA"/>
    <property type="match status" value="1"/>
</dbReference>
<feature type="domain" description="PrkA AAA" evidence="1">
    <location>
        <begin position="25"/>
        <end position="83"/>
    </location>
</feature>
<protein>
    <submittedName>
        <fullName evidence="2">Serine protein kinase</fullName>
    </submittedName>
</protein>
<gene>
    <name evidence="2" type="ORF">JCM21531_3748</name>
</gene>
<dbReference type="STRING" id="1294263.JCM21531_3748"/>
<evidence type="ECO:0000313" key="3">
    <source>
        <dbReference type="Proteomes" id="UP000019109"/>
    </source>
</evidence>
<keyword evidence="3" id="KW-1185">Reference proteome</keyword>
<comment type="caution">
    <text evidence="2">The sequence shown here is derived from an EMBL/GenBank/DDBJ whole genome shotgun (WGS) entry which is preliminary data.</text>
</comment>
<keyword evidence="2" id="KW-0418">Kinase</keyword>
<dbReference type="AlphaFoldDB" id="W4VAF6"/>
<evidence type="ECO:0000259" key="1">
    <source>
        <dbReference type="Pfam" id="PF08298"/>
    </source>
</evidence>
<organism evidence="2 3">
    <name type="scientific">Acetivibrio straminisolvens JCM 21531</name>
    <dbReference type="NCBI Taxonomy" id="1294263"/>
    <lineage>
        <taxon>Bacteria</taxon>
        <taxon>Bacillati</taxon>
        <taxon>Bacillota</taxon>
        <taxon>Clostridia</taxon>
        <taxon>Eubacteriales</taxon>
        <taxon>Oscillospiraceae</taxon>
        <taxon>Acetivibrio</taxon>
    </lineage>
</organism>
<accession>W4VAF6</accession>
<dbReference type="EMBL" id="BAVR01000057">
    <property type="protein sequence ID" value="GAE90161.1"/>
    <property type="molecule type" value="Genomic_DNA"/>
</dbReference>
<evidence type="ECO:0000313" key="2">
    <source>
        <dbReference type="EMBL" id="GAE90161.1"/>
    </source>
</evidence>
<dbReference type="GO" id="GO:0016301">
    <property type="term" value="F:kinase activity"/>
    <property type="evidence" value="ECO:0007669"/>
    <property type="project" value="UniProtKB-KW"/>
</dbReference>